<feature type="region of interest" description="Disordered" evidence="1">
    <location>
        <begin position="338"/>
        <end position="375"/>
    </location>
</feature>
<reference evidence="2 3" key="1">
    <citation type="submission" date="2023-02" db="EMBL/GenBank/DDBJ databases">
        <title>LHISI_Scaffold_Assembly.</title>
        <authorList>
            <person name="Stuart O.P."/>
            <person name="Cleave R."/>
            <person name="Magrath M.J.L."/>
            <person name="Mikheyev A.S."/>
        </authorList>
    </citation>
    <scope>NUCLEOTIDE SEQUENCE [LARGE SCALE GENOMIC DNA]</scope>
    <source>
        <strain evidence="2">Daus_M_001</strain>
        <tissue evidence="2">Leg muscle</tissue>
    </source>
</reference>
<evidence type="ECO:0000313" key="2">
    <source>
        <dbReference type="EMBL" id="KAJ8883328.1"/>
    </source>
</evidence>
<keyword evidence="3" id="KW-1185">Reference proteome</keyword>
<feature type="region of interest" description="Disordered" evidence="1">
    <location>
        <begin position="57"/>
        <end position="79"/>
    </location>
</feature>
<organism evidence="2 3">
    <name type="scientific">Dryococelus australis</name>
    <dbReference type="NCBI Taxonomy" id="614101"/>
    <lineage>
        <taxon>Eukaryota</taxon>
        <taxon>Metazoa</taxon>
        <taxon>Ecdysozoa</taxon>
        <taxon>Arthropoda</taxon>
        <taxon>Hexapoda</taxon>
        <taxon>Insecta</taxon>
        <taxon>Pterygota</taxon>
        <taxon>Neoptera</taxon>
        <taxon>Polyneoptera</taxon>
        <taxon>Phasmatodea</taxon>
        <taxon>Verophasmatodea</taxon>
        <taxon>Anareolatae</taxon>
        <taxon>Phasmatidae</taxon>
        <taxon>Eurycanthinae</taxon>
        <taxon>Dryococelus</taxon>
    </lineage>
</organism>
<sequence>MILITLLVDIGAGNRSDFTGSCTTGLRDKRAGRTTADDSRRIKEKPFEVIVTAGKCGKTSKRSSSGMQGRETGEPRENRATYNNAFRRIPVRLSAGIPLGVRNAKLVTTRGCCGTPTKANRVQSPAGSSDFLKWESCRTMPLVSGFSGASVAERLDYSPPTKVNRVQSPASSLHISQVGIAPDDSADRRVVPGISHFSTSFIPTLLHIHLTSPSLALKTSLNWSSANPEPRAINYRRSGRCLIRDVPCRTTLSCWQCEVEGTQAIATILGCKLQDTSHKQHIFGRILTSRSSEPTRVIEVNMERRRNEGAVETGDPREYPRTNGIVRHDSISGVCLTPTVAPRGRRRSERTSERTSGNTRDGVPGRAAGRELKPGAGRCVPASTLGACAVSPSPFLDHPSPPIFPLPPFCILGTGICCFSMHGLEAMLAHARLHRNAISFQRDGPLFPSPFLYPIFPPTLPYPLLIPRVSQEVFFSPASALGWGREFTGAWSRLNNVAGAAVWTETSTGDSNRGKRGVPFSPPLHLVAPQVSCVVTPSPCSSCAVRQLIQLTLAVQLMCIQGEIGFNKRNPANDVVERDMHARSRLVLPYIAVTMRNEGTRKKSAICCINEPSKRSYGVTKENRRNRNNDSRNGNLTPCPPAWHCATSSRKKYRSSCYMFKGKQEIFSISNNLSNSAQASWESQWEQRISAEVGREREVWWSEQQWAKVSVGDGPQRSAGSERRSEVSGPTVAEWLYCLTPTNTNRVYLRLVHSGFSQVGVEPDDASGRRVFSGLYCFPSRFIPVLLHTHLGSPSSALKTLMYLGSKPKIVKDINFLVDLGKSGRFFQATRTDTLVDVQKLRSYIYLEAFSRYTVKMNFEYEDMPLDSTIMGSSDPHHRNLIVVRADFAIVFSFGQNARQHATTACAKSSFCTRKHYDSGHV</sequence>
<dbReference type="Proteomes" id="UP001159363">
    <property type="component" value="Chromosome 4"/>
</dbReference>
<protein>
    <submittedName>
        <fullName evidence="2">Uncharacterized protein</fullName>
    </submittedName>
</protein>
<proteinExistence type="predicted"/>
<gene>
    <name evidence="2" type="ORF">PR048_015171</name>
</gene>
<evidence type="ECO:0000313" key="3">
    <source>
        <dbReference type="Proteomes" id="UP001159363"/>
    </source>
</evidence>
<accession>A0ABQ9HH72</accession>
<name>A0ABQ9HH72_9NEOP</name>
<comment type="caution">
    <text evidence="2">The sequence shown here is derived from an EMBL/GenBank/DDBJ whole genome shotgun (WGS) entry which is preliminary data.</text>
</comment>
<dbReference type="EMBL" id="JARBHB010000005">
    <property type="protein sequence ID" value="KAJ8883328.1"/>
    <property type="molecule type" value="Genomic_DNA"/>
</dbReference>
<evidence type="ECO:0000256" key="1">
    <source>
        <dbReference type="SAM" id="MobiDB-lite"/>
    </source>
</evidence>